<dbReference type="PANTHER" id="PTHR30522:SF0">
    <property type="entry name" value="NUCLEOSIDE TRIPHOSPHATE PYROPHOSPHOHYDROLASE"/>
    <property type="match status" value="1"/>
</dbReference>
<name>B8KRH4_9GAMM</name>
<dbReference type="EC" id="3.6.1.8" evidence="3"/>
<dbReference type="GO" id="GO:0047693">
    <property type="term" value="F:ATP diphosphatase activity"/>
    <property type="evidence" value="ECO:0007669"/>
    <property type="project" value="UniProtKB-EC"/>
</dbReference>
<dbReference type="FunFam" id="1.10.287.1080:FF:000001">
    <property type="entry name" value="Nucleoside triphosphate pyrophosphohydrolase"/>
    <property type="match status" value="1"/>
</dbReference>
<evidence type="ECO:0000256" key="4">
    <source>
        <dbReference type="ARBA" id="ARBA00074799"/>
    </source>
</evidence>
<evidence type="ECO:0000256" key="3">
    <source>
        <dbReference type="ARBA" id="ARBA00066372"/>
    </source>
</evidence>
<dbReference type="FunFam" id="1.10.287.1080:FF:000003">
    <property type="entry name" value="Nucleoside triphosphate pyrophosphohydrolase"/>
    <property type="match status" value="1"/>
</dbReference>
<dbReference type="GO" id="GO:0046076">
    <property type="term" value="P:dTTP catabolic process"/>
    <property type="evidence" value="ECO:0007669"/>
    <property type="project" value="TreeGrafter"/>
</dbReference>
<evidence type="ECO:0000256" key="6">
    <source>
        <dbReference type="SAM" id="MobiDB-lite"/>
    </source>
</evidence>
<dbReference type="OrthoDB" id="9808939at2"/>
<evidence type="ECO:0000256" key="1">
    <source>
        <dbReference type="ARBA" id="ARBA00052141"/>
    </source>
</evidence>
<dbReference type="Pfam" id="PF03819">
    <property type="entry name" value="MazG"/>
    <property type="match status" value="2"/>
</dbReference>
<feature type="domain" description="NTP pyrophosphohydrolase MazG-like" evidence="7">
    <location>
        <begin position="34"/>
        <end position="107"/>
    </location>
</feature>
<dbReference type="Gene3D" id="1.10.287.1080">
    <property type="entry name" value="MazG-like"/>
    <property type="match status" value="2"/>
</dbReference>
<dbReference type="GO" id="GO:0006203">
    <property type="term" value="P:dGTP catabolic process"/>
    <property type="evidence" value="ECO:0007669"/>
    <property type="project" value="TreeGrafter"/>
</dbReference>
<proteinExistence type="inferred from homology"/>
<comment type="similarity">
    <text evidence="2">Belongs to the nucleoside triphosphate pyrophosphohydrolase family.</text>
</comment>
<dbReference type="STRING" id="565045.NOR51B_2476"/>
<dbReference type="CDD" id="cd11529">
    <property type="entry name" value="NTP-PPase_MazG_Cterm"/>
    <property type="match status" value="1"/>
</dbReference>
<evidence type="ECO:0000259" key="7">
    <source>
        <dbReference type="Pfam" id="PF03819"/>
    </source>
</evidence>
<reference evidence="9" key="1">
    <citation type="journal article" date="2013" name="BMC Microbiol.">
        <title>Taxonomy and evolution of bacteriochlorophyll a-containing members of the OM60/NOR5 clade of marine gammaproteobacteria: description of Luminiphilus syltensis gen. nov., sp. nov., reclassification of Haliea rubra as Pseudohaliea rubra gen. nov., comb. nov., and emendation of Chromatocurvus halotolerans.</title>
        <authorList>
            <person name="Spring S."/>
            <person name="Riedel T."/>
            <person name="Sproer C."/>
            <person name="Yan S."/>
            <person name="Harder J."/>
            <person name="Fuchs B.M."/>
        </authorList>
    </citation>
    <scope>NUCLEOTIDE SEQUENCE [LARGE SCALE GENOMIC DNA]</scope>
    <source>
        <strain evidence="9">NOR51-B</strain>
    </source>
</reference>
<feature type="domain" description="NTP pyrophosphohydrolase MazG-like" evidence="7">
    <location>
        <begin position="176"/>
        <end position="238"/>
    </location>
</feature>
<keyword evidence="9" id="KW-1185">Reference proteome</keyword>
<dbReference type="eggNOG" id="COG3956">
    <property type="taxonomic scope" value="Bacteria"/>
</dbReference>
<protein>
    <recommendedName>
        <fullName evidence="4">Nucleoside triphosphate pyrophosphohydrolase</fullName>
        <ecNumber evidence="3">3.6.1.8</ecNumber>
    </recommendedName>
</protein>
<dbReference type="InterPro" id="IPR011551">
    <property type="entry name" value="NTP_PyrPHydrolase_MazG"/>
</dbReference>
<feature type="region of interest" description="Disordered" evidence="6">
    <location>
        <begin position="240"/>
        <end position="275"/>
    </location>
</feature>
<comment type="catalytic activity">
    <reaction evidence="1">
        <text>ATP + H2O = AMP + diphosphate + H(+)</text>
        <dbReference type="Rhea" id="RHEA:14245"/>
        <dbReference type="ChEBI" id="CHEBI:15377"/>
        <dbReference type="ChEBI" id="CHEBI:15378"/>
        <dbReference type="ChEBI" id="CHEBI:30616"/>
        <dbReference type="ChEBI" id="CHEBI:33019"/>
        <dbReference type="ChEBI" id="CHEBI:456215"/>
        <dbReference type="EC" id="3.6.1.8"/>
    </reaction>
</comment>
<dbReference type="CDD" id="cd11528">
    <property type="entry name" value="NTP-PPase_MazG_Nterm"/>
    <property type="match status" value="1"/>
</dbReference>
<dbReference type="EMBL" id="DS999411">
    <property type="protein sequence ID" value="EED36524.1"/>
    <property type="molecule type" value="Genomic_DNA"/>
</dbReference>
<evidence type="ECO:0000313" key="9">
    <source>
        <dbReference type="Proteomes" id="UP000004699"/>
    </source>
</evidence>
<accession>B8KRH4</accession>
<evidence type="ECO:0000313" key="8">
    <source>
        <dbReference type="EMBL" id="EED36524.1"/>
    </source>
</evidence>
<dbReference type="GO" id="GO:0046061">
    <property type="term" value="P:dATP catabolic process"/>
    <property type="evidence" value="ECO:0007669"/>
    <property type="project" value="TreeGrafter"/>
</dbReference>
<dbReference type="GO" id="GO:0006950">
    <property type="term" value="P:response to stress"/>
    <property type="evidence" value="ECO:0007669"/>
    <property type="project" value="UniProtKB-ARBA"/>
</dbReference>
<dbReference type="GO" id="GO:0046081">
    <property type="term" value="P:dUTP catabolic process"/>
    <property type="evidence" value="ECO:0007669"/>
    <property type="project" value="TreeGrafter"/>
</dbReference>
<sequence length="275" mass="31231">MDSSNLQHYTINDLLHVMSRLRHPDLGCPWDLKQNFKSITASTLEESYELVDAIEREDMPHVAEELGDLLFQVIFYSQLGKEAGDFDFDSVTHTLVEKLIRRHPHVFAGGDIDGVVQGTAPIAEVSDTWEAIKTEERREKSHHGILDDVPHSLPSLSRAQKLQKRAAGIGFDWQELSEVIDNLEAEIQELKQALEQQQVAAIADEMGDVFFSAVNVARHLGLDSEKTLRQSSRKFENRFRQMEKEADSEGVALSEQSSEQLEQRWHRVKSTKGNL</sequence>
<dbReference type="GO" id="GO:0046047">
    <property type="term" value="P:TTP catabolic process"/>
    <property type="evidence" value="ECO:0007669"/>
    <property type="project" value="TreeGrafter"/>
</dbReference>
<dbReference type="RefSeq" id="WP_009021267.1">
    <property type="nucleotide sequence ID" value="NZ_DS999411.1"/>
</dbReference>
<dbReference type="HOGENOM" id="CLU_038356_0_1_6"/>
<organism evidence="8 9">
    <name type="scientific">Luminiphilus syltensis NOR5-1B</name>
    <dbReference type="NCBI Taxonomy" id="565045"/>
    <lineage>
        <taxon>Bacteria</taxon>
        <taxon>Pseudomonadati</taxon>
        <taxon>Pseudomonadota</taxon>
        <taxon>Gammaproteobacteria</taxon>
        <taxon>Cellvibrionales</taxon>
        <taxon>Halieaceae</taxon>
        <taxon>Luminiphilus</taxon>
    </lineage>
</organism>
<keyword evidence="5" id="KW-0175">Coiled coil</keyword>
<dbReference type="AlphaFoldDB" id="B8KRH4"/>
<dbReference type="InterPro" id="IPR048015">
    <property type="entry name" value="NTP-PPase_MazG-like_N"/>
</dbReference>
<evidence type="ECO:0000256" key="2">
    <source>
        <dbReference type="ARBA" id="ARBA00061115"/>
    </source>
</evidence>
<dbReference type="PANTHER" id="PTHR30522">
    <property type="entry name" value="NUCLEOSIDE TRIPHOSPHATE PYROPHOSPHOHYDROLASE"/>
    <property type="match status" value="1"/>
</dbReference>
<feature type="coiled-coil region" evidence="5">
    <location>
        <begin position="173"/>
        <end position="200"/>
    </location>
</feature>
<dbReference type="NCBIfam" id="TIGR00444">
    <property type="entry name" value="mazG"/>
    <property type="match status" value="1"/>
</dbReference>
<dbReference type="InterPro" id="IPR048011">
    <property type="entry name" value="NTP-PPase_MazG-like_C"/>
</dbReference>
<gene>
    <name evidence="8" type="ORF">NOR51B_2476</name>
</gene>
<evidence type="ECO:0000256" key="5">
    <source>
        <dbReference type="SAM" id="Coils"/>
    </source>
</evidence>
<dbReference type="InterPro" id="IPR004518">
    <property type="entry name" value="MazG-like_dom"/>
</dbReference>
<dbReference type="Proteomes" id="UP000004699">
    <property type="component" value="Unassembled WGS sequence"/>
</dbReference>
<dbReference type="SUPFAM" id="SSF101386">
    <property type="entry name" value="all-alpha NTP pyrophosphatases"/>
    <property type="match status" value="2"/>
</dbReference>
<dbReference type="GO" id="GO:0046052">
    <property type="term" value="P:UTP catabolic process"/>
    <property type="evidence" value="ECO:0007669"/>
    <property type="project" value="TreeGrafter"/>
</dbReference>
<feature type="compositionally biased region" description="Basic residues" evidence="6">
    <location>
        <begin position="266"/>
        <end position="275"/>
    </location>
</feature>
<dbReference type="NCBIfam" id="NF007113">
    <property type="entry name" value="PRK09562.1"/>
    <property type="match status" value="1"/>
</dbReference>